<dbReference type="Proteomes" id="UP000649617">
    <property type="component" value="Unassembled WGS sequence"/>
</dbReference>
<feature type="compositionally biased region" description="Acidic residues" evidence="1">
    <location>
        <begin position="42"/>
        <end position="52"/>
    </location>
</feature>
<keyword evidence="3" id="KW-1185">Reference proteome</keyword>
<proteinExistence type="predicted"/>
<comment type="caution">
    <text evidence="2">The sequence shown here is derived from an EMBL/GenBank/DDBJ whole genome shotgun (WGS) entry which is preliminary data.</text>
</comment>
<dbReference type="EMBL" id="CAJNIZ010047280">
    <property type="protein sequence ID" value="CAE7765375.1"/>
    <property type="molecule type" value="Genomic_DNA"/>
</dbReference>
<organism evidence="2 3">
    <name type="scientific">Symbiodinium pilosum</name>
    <name type="common">Dinoflagellate</name>
    <dbReference type="NCBI Taxonomy" id="2952"/>
    <lineage>
        <taxon>Eukaryota</taxon>
        <taxon>Sar</taxon>
        <taxon>Alveolata</taxon>
        <taxon>Dinophyceae</taxon>
        <taxon>Suessiales</taxon>
        <taxon>Symbiodiniaceae</taxon>
        <taxon>Symbiodinium</taxon>
    </lineage>
</organism>
<protein>
    <submittedName>
        <fullName evidence="2">Uncharacterized protein</fullName>
    </submittedName>
</protein>
<feature type="region of interest" description="Disordered" evidence="1">
    <location>
        <begin position="13"/>
        <end position="73"/>
    </location>
</feature>
<evidence type="ECO:0000313" key="2">
    <source>
        <dbReference type="EMBL" id="CAE7765375.1"/>
    </source>
</evidence>
<accession>A0A812Y722</accession>
<name>A0A812Y722_SYMPI</name>
<reference evidence="2" key="1">
    <citation type="submission" date="2021-02" db="EMBL/GenBank/DDBJ databases">
        <authorList>
            <person name="Dougan E. K."/>
            <person name="Rhodes N."/>
            <person name="Thang M."/>
            <person name="Chan C."/>
        </authorList>
    </citation>
    <scope>NUCLEOTIDE SEQUENCE</scope>
</reference>
<feature type="non-terminal residue" evidence="2">
    <location>
        <position position="73"/>
    </location>
</feature>
<dbReference type="AlphaFoldDB" id="A0A812Y722"/>
<evidence type="ECO:0000313" key="3">
    <source>
        <dbReference type="Proteomes" id="UP000649617"/>
    </source>
</evidence>
<sequence length="73" mass="8093">ALFDIFIQAWYQQDDAAEGEESEEGVDDDPVEPDGSLAIVEDSGDEVDEDLDGQSVSLDMPDLDDDEEDMHKM</sequence>
<feature type="compositionally biased region" description="Acidic residues" evidence="1">
    <location>
        <begin position="61"/>
        <end position="73"/>
    </location>
</feature>
<feature type="compositionally biased region" description="Acidic residues" evidence="1">
    <location>
        <begin position="15"/>
        <end position="32"/>
    </location>
</feature>
<feature type="non-terminal residue" evidence="2">
    <location>
        <position position="1"/>
    </location>
</feature>
<gene>
    <name evidence="2" type="ORF">SPIL2461_LOCUS22431</name>
</gene>
<evidence type="ECO:0000256" key="1">
    <source>
        <dbReference type="SAM" id="MobiDB-lite"/>
    </source>
</evidence>